<evidence type="ECO:0000256" key="1">
    <source>
        <dbReference type="ARBA" id="ARBA00022764"/>
    </source>
</evidence>
<reference evidence="5 6" key="1">
    <citation type="submission" date="2018-06" db="EMBL/GenBank/DDBJ databases">
        <title>Extensive metabolic versatility and redundancy in microbially diverse, dynamic hydrothermal sediments.</title>
        <authorList>
            <person name="Dombrowski N."/>
            <person name="Teske A."/>
            <person name="Baker B.J."/>
        </authorList>
    </citation>
    <scope>NUCLEOTIDE SEQUENCE [LARGE SCALE GENOMIC DNA]</scope>
    <source>
        <strain evidence="5">B10_G13</strain>
    </source>
</reference>
<keyword evidence="3" id="KW-0732">Signal</keyword>
<dbReference type="InterPro" id="IPR000297">
    <property type="entry name" value="PPIase_PpiC"/>
</dbReference>
<dbReference type="PROSITE" id="PS50198">
    <property type="entry name" value="PPIC_PPIASE_2"/>
    <property type="match status" value="2"/>
</dbReference>
<comment type="caution">
    <text evidence="5">The sequence shown here is derived from an EMBL/GenBank/DDBJ whole genome shotgun (WGS) entry which is preliminary data.</text>
</comment>
<dbReference type="EMBL" id="QNBD01000003">
    <property type="protein sequence ID" value="RKX72661.1"/>
    <property type="molecule type" value="Genomic_DNA"/>
</dbReference>
<keyword evidence="2" id="KW-0413">Isomerase</keyword>
<protein>
    <recommendedName>
        <fullName evidence="4">PpiC domain-containing protein</fullName>
    </recommendedName>
</protein>
<dbReference type="SUPFAM" id="SSF109998">
    <property type="entry name" value="Triger factor/SurA peptide-binding domain-like"/>
    <property type="match status" value="1"/>
</dbReference>
<keyword evidence="1" id="KW-0574">Periplasm</keyword>
<dbReference type="Gene3D" id="3.10.50.40">
    <property type="match status" value="2"/>
</dbReference>
<dbReference type="InterPro" id="IPR050245">
    <property type="entry name" value="PrsA_foldase"/>
</dbReference>
<name>A0A660SRB6_UNCT6</name>
<dbReference type="SUPFAM" id="SSF54534">
    <property type="entry name" value="FKBP-like"/>
    <property type="match status" value="2"/>
</dbReference>
<sequence length="427" mass="48806">MRKVLIAVLIVILTNTLFAETISDNIEAVVEDDVITSGELQMQLFTYFVQLGITDTTQVMKDSLSKVILNQMISDKVINVIAKKDTTITVDNSEIETALRESIDNIRSNFPDESAFKKSLKEEGLTIGELKRKYKKKIKEQILVKKYLQNTISFIPEIPQEEIDSFYNINKDSIPTNYPGTYKLSHIYIVYKPGKYSLSQIEKKINNILSEYNDNVSFSTLVKKYSEDSLTANNGGLWGNVGKKDILPEIYGQISDIGEGQVKIVQSRLGYHLILCEGRSEDKYILRQILIIPKVTSKDSLEMKQIAYKVDNLLDKGISFKKLVVKYSDDLQTKDVDGYLGEFEEMKMNPELLKHLKGLEGGMHTNVIETPLGFEIIHIDKYIRGKDITTDEIKNNIRNMLLQKKQQNLIEELVVRLKKDVYIAINE</sequence>
<evidence type="ECO:0000313" key="6">
    <source>
        <dbReference type="Proteomes" id="UP000271125"/>
    </source>
</evidence>
<dbReference type="InterPro" id="IPR015391">
    <property type="entry name" value="SurA_N"/>
</dbReference>
<proteinExistence type="predicted"/>
<feature type="signal peptide" evidence="3">
    <location>
        <begin position="1"/>
        <end position="19"/>
    </location>
</feature>
<dbReference type="InterPro" id="IPR027304">
    <property type="entry name" value="Trigger_fact/SurA_dom_sf"/>
</dbReference>
<feature type="domain" description="PpiC" evidence="4">
    <location>
        <begin position="281"/>
        <end position="381"/>
    </location>
</feature>
<evidence type="ECO:0000259" key="4">
    <source>
        <dbReference type="PROSITE" id="PS50198"/>
    </source>
</evidence>
<accession>A0A660SRB6</accession>
<evidence type="ECO:0000313" key="5">
    <source>
        <dbReference type="EMBL" id="RKX72661.1"/>
    </source>
</evidence>
<dbReference type="PANTHER" id="PTHR47245:SF2">
    <property type="entry name" value="PEPTIDYL-PROLYL CIS-TRANS ISOMERASE HP_0175-RELATED"/>
    <property type="match status" value="1"/>
</dbReference>
<feature type="domain" description="PpiC" evidence="4">
    <location>
        <begin position="179"/>
        <end position="278"/>
    </location>
</feature>
<dbReference type="Pfam" id="PF00639">
    <property type="entry name" value="Rotamase"/>
    <property type="match status" value="2"/>
</dbReference>
<dbReference type="InterPro" id="IPR046357">
    <property type="entry name" value="PPIase_dom_sf"/>
</dbReference>
<dbReference type="AlphaFoldDB" id="A0A660SRB6"/>
<dbReference type="GO" id="GO:0003755">
    <property type="term" value="F:peptidyl-prolyl cis-trans isomerase activity"/>
    <property type="evidence" value="ECO:0007669"/>
    <property type="project" value="UniProtKB-KW"/>
</dbReference>
<keyword evidence="2" id="KW-0697">Rotamase</keyword>
<dbReference type="Proteomes" id="UP000271125">
    <property type="component" value="Unassembled WGS sequence"/>
</dbReference>
<evidence type="ECO:0000256" key="2">
    <source>
        <dbReference type="PROSITE-ProRule" id="PRU00278"/>
    </source>
</evidence>
<dbReference type="Gene3D" id="1.10.4030.10">
    <property type="entry name" value="Porin chaperone SurA, peptide-binding domain"/>
    <property type="match status" value="1"/>
</dbReference>
<organism evidence="5 6">
    <name type="scientific">candidate division TA06 bacterium</name>
    <dbReference type="NCBI Taxonomy" id="2250710"/>
    <lineage>
        <taxon>Bacteria</taxon>
        <taxon>Bacteria division TA06</taxon>
    </lineage>
</organism>
<dbReference type="PANTHER" id="PTHR47245">
    <property type="entry name" value="PEPTIDYLPROLYL ISOMERASE"/>
    <property type="match status" value="1"/>
</dbReference>
<feature type="chain" id="PRO_5024789951" description="PpiC domain-containing protein" evidence="3">
    <location>
        <begin position="20"/>
        <end position="427"/>
    </location>
</feature>
<evidence type="ECO:0000256" key="3">
    <source>
        <dbReference type="SAM" id="SignalP"/>
    </source>
</evidence>
<gene>
    <name evidence="5" type="ORF">DRP43_00110</name>
</gene>
<dbReference type="Pfam" id="PF09312">
    <property type="entry name" value="SurA_N"/>
    <property type="match status" value="1"/>
</dbReference>